<dbReference type="PANTHER" id="PTHR33164:SF95">
    <property type="entry name" value="TRANSCRIPTIONAL REGULATOR"/>
    <property type="match status" value="1"/>
</dbReference>
<dbReference type="Gene3D" id="1.10.10.10">
    <property type="entry name" value="Winged helix-like DNA-binding domain superfamily/Winged helix DNA-binding domain"/>
    <property type="match status" value="1"/>
</dbReference>
<dbReference type="SUPFAM" id="SSF46785">
    <property type="entry name" value="Winged helix' DNA-binding domain"/>
    <property type="match status" value="1"/>
</dbReference>
<keyword evidence="3" id="KW-0804">Transcription</keyword>
<evidence type="ECO:0000256" key="3">
    <source>
        <dbReference type="ARBA" id="ARBA00023163"/>
    </source>
</evidence>
<gene>
    <name evidence="6" type="ORF">C1S70_05320</name>
</gene>
<evidence type="ECO:0000259" key="5">
    <source>
        <dbReference type="PROSITE" id="PS50995"/>
    </source>
</evidence>
<dbReference type="Pfam" id="PF01047">
    <property type="entry name" value="MarR"/>
    <property type="match status" value="1"/>
</dbReference>
<evidence type="ECO:0000256" key="4">
    <source>
        <dbReference type="SAM" id="MobiDB-lite"/>
    </source>
</evidence>
<dbReference type="GO" id="GO:0003700">
    <property type="term" value="F:DNA-binding transcription factor activity"/>
    <property type="evidence" value="ECO:0007669"/>
    <property type="project" value="InterPro"/>
</dbReference>
<comment type="caution">
    <text evidence="6">The sequence shown here is derived from an EMBL/GenBank/DDBJ whole genome shotgun (WGS) entry which is preliminary data.</text>
</comment>
<dbReference type="RefSeq" id="WP_103039421.1">
    <property type="nucleotide sequence ID" value="NZ_JBDZDC010000014.1"/>
</dbReference>
<name>A0A2K1G5A9_9PROT</name>
<feature type="compositionally biased region" description="Basic residues" evidence="4">
    <location>
        <begin position="171"/>
        <end position="184"/>
    </location>
</feature>
<dbReference type="InterPro" id="IPR023187">
    <property type="entry name" value="Tscrpt_reg_MarR-type_CS"/>
</dbReference>
<evidence type="ECO:0000256" key="2">
    <source>
        <dbReference type="ARBA" id="ARBA00023125"/>
    </source>
</evidence>
<reference evidence="6 7" key="1">
    <citation type="submission" date="2018-01" db="EMBL/GenBank/DDBJ databases">
        <title>Whole genome sequence of Azospirillum brasilense REC3 isolated from strawberry roots.</title>
        <authorList>
            <person name="Fontana C.A."/>
            <person name="Salazar S.M."/>
            <person name="Bassi D."/>
            <person name="Puglisi E."/>
            <person name="Lovaisa N.C."/>
            <person name="Toffoli L.M."/>
            <person name="Pedraza R."/>
            <person name="Cocconcelli P.S."/>
        </authorList>
    </citation>
    <scope>NUCLEOTIDE SEQUENCE [LARGE SCALE GENOMIC DNA]</scope>
    <source>
        <strain evidence="6 7">REC3</strain>
        <plasmid evidence="6">p2unnamed</plasmid>
    </source>
</reference>
<feature type="domain" description="HTH marR-type" evidence="5">
    <location>
        <begin position="1"/>
        <end position="137"/>
    </location>
</feature>
<dbReference type="SMART" id="SM00347">
    <property type="entry name" value="HTH_MARR"/>
    <property type="match status" value="1"/>
</dbReference>
<dbReference type="GO" id="GO:0006950">
    <property type="term" value="P:response to stress"/>
    <property type="evidence" value="ECO:0007669"/>
    <property type="project" value="TreeGrafter"/>
</dbReference>
<proteinExistence type="predicted"/>
<dbReference type="InterPro" id="IPR036388">
    <property type="entry name" value="WH-like_DNA-bd_sf"/>
</dbReference>
<keyword evidence="6" id="KW-0614">Plasmid</keyword>
<dbReference type="InterPro" id="IPR000835">
    <property type="entry name" value="HTH_MarR-typ"/>
</dbReference>
<dbReference type="PANTHER" id="PTHR33164">
    <property type="entry name" value="TRANSCRIPTIONAL REGULATOR, MARR FAMILY"/>
    <property type="match status" value="1"/>
</dbReference>
<dbReference type="PROSITE" id="PS01117">
    <property type="entry name" value="HTH_MARR_1"/>
    <property type="match status" value="1"/>
</dbReference>
<dbReference type="Proteomes" id="UP000236268">
    <property type="component" value="Unassembled WGS sequence"/>
</dbReference>
<evidence type="ECO:0000256" key="1">
    <source>
        <dbReference type="ARBA" id="ARBA00023015"/>
    </source>
</evidence>
<dbReference type="InterPro" id="IPR039422">
    <property type="entry name" value="MarR/SlyA-like"/>
</dbReference>
<sequence length="184" mass="20427">MDELYAKPGHLLRRAQQISTALFTEECTVHDLTSVQYAALVAIDENPGVDATRLSGLIAFDRSTLGGVIERLEAKDLIYRRPSEEDKRIKLLYLSPAGRDMLVTVTAAVERVQERILEPLRPADRKTFIQLLTQLVNLHNDTLPSSLRLVVDRETAEDTGAPPAVTDGNTKRGKAAAGRKVKRR</sequence>
<dbReference type="GO" id="GO:0003677">
    <property type="term" value="F:DNA binding"/>
    <property type="evidence" value="ECO:0007669"/>
    <property type="project" value="UniProtKB-KW"/>
</dbReference>
<keyword evidence="1" id="KW-0805">Transcription regulation</keyword>
<accession>A0A2K1G5A9</accession>
<evidence type="ECO:0000313" key="6">
    <source>
        <dbReference type="EMBL" id="PNQ99958.1"/>
    </source>
</evidence>
<dbReference type="PRINTS" id="PR00598">
    <property type="entry name" value="HTHMARR"/>
</dbReference>
<dbReference type="PROSITE" id="PS50995">
    <property type="entry name" value="HTH_MARR_2"/>
    <property type="match status" value="1"/>
</dbReference>
<organism evidence="6 7">
    <name type="scientific">Azospirillum argentinense</name>
    <dbReference type="NCBI Taxonomy" id="2970906"/>
    <lineage>
        <taxon>Bacteria</taxon>
        <taxon>Pseudomonadati</taxon>
        <taxon>Pseudomonadota</taxon>
        <taxon>Alphaproteobacteria</taxon>
        <taxon>Rhodospirillales</taxon>
        <taxon>Azospirillaceae</taxon>
        <taxon>Azospirillum</taxon>
    </lineage>
</organism>
<feature type="region of interest" description="Disordered" evidence="4">
    <location>
        <begin position="155"/>
        <end position="184"/>
    </location>
</feature>
<dbReference type="EMBL" id="POWG01000004">
    <property type="protein sequence ID" value="PNQ99958.1"/>
    <property type="molecule type" value="Genomic_DNA"/>
</dbReference>
<keyword evidence="2" id="KW-0238">DNA-binding</keyword>
<geneLocation type="plasmid" evidence="6">
    <name>p2unnamed</name>
</geneLocation>
<dbReference type="InterPro" id="IPR036390">
    <property type="entry name" value="WH_DNA-bd_sf"/>
</dbReference>
<dbReference type="AlphaFoldDB" id="A0A2K1G5A9"/>
<protein>
    <submittedName>
        <fullName evidence="6">MarR family transcriptional regulator</fullName>
    </submittedName>
</protein>
<evidence type="ECO:0000313" key="7">
    <source>
        <dbReference type="Proteomes" id="UP000236268"/>
    </source>
</evidence>